<evidence type="ECO:0000313" key="2">
    <source>
        <dbReference type="Proteomes" id="UP000297966"/>
    </source>
</evidence>
<evidence type="ECO:0000313" key="1">
    <source>
        <dbReference type="EMBL" id="TFV44647.1"/>
    </source>
</evidence>
<proteinExistence type="predicted"/>
<gene>
    <name evidence="1" type="ORF">E4K65_26445</name>
</gene>
<dbReference type="EMBL" id="SPQT01000017">
    <property type="protein sequence ID" value="TFV44647.1"/>
    <property type="molecule type" value="Genomic_DNA"/>
</dbReference>
<protein>
    <submittedName>
        <fullName evidence="1">DUF3606 domain-containing protein</fullName>
    </submittedName>
</protein>
<comment type="caution">
    <text evidence="1">The sequence shown here is derived from an EMBL/GenBank/DDBJ whole genome shotgun (WGS) entry which is preliminary data.</text>
</comment>
<keyword evidence="2" id="KW-1185">Reference proteome</keyword>
<dbReference type="AlphaFoldDB" id="A0A4Y9LPQ5"/>
<organism evidence="1 2">
    <name type="scientific">Bradyrhizobium niftali</name>
    <dbReference type="NCBI Taxonomy" id="2560055"/>
    <lineage>
        <taxon>Bacteria</taxon>
        <taxon>Pseudomonadati</taxon>
        <taxon>Pseudomonadota</taxon>
        <taxon>Alphaproteobacteria</taxon>
        <taxon>Hyphomicrobiales</taxon>
        <taxon>Nitrobacteraceae</taxon>
        <taxon>Bradyrhizobium</taxon>
    </lineage>
</organism>
<accession>A0A4Y9LPQ5</accession>
<dbReference type="OrthoDB" id="8256048at2"/>
<sequence>MFALSQFGPIPSAAETHMNRLKPVNLRNSLDLSDKVQVKTLRKRLKLSPDQFADALRKSGNSISALVKEVAAARPGKLEA</sequence>
<name>A0A4Y9LPQ5_9BRAD</name>
<dbReference type="Proteomes" id="UP000297966">
    <property type="component" value="Unassembled WGS sequence"/>
</dbReference>
<reference evidence="1 2" key="1">
    <citation type="submission" date="2019-03" db="EMBL/GenBank/DDBJ databases">
        <title>Bradyrhizobium diversity isolated from nodules of Chamaecrista fasciculata.</title>
        <authorList>
            <person name="Klepa M.S."/>
            <person name="Urquiaga M.O."/>
            <person name="Hungria M."/>
            <person name="Delamuta J.R."/>
        </authorList>
    </citation>
    <scope>NUCLEOTIDE SEQUENCE [LARGE SCALE GENOMIC DNA]</scope>
    <source>
        <strain evidence="1 2">CNPSo 3448</strain>
    </source>
</reference>